<dbReference type="Gene3D" id="1.20.1070.10">
    <property type="entry name" value="Rhodopsin 7-helix transmembrane proteins"/>
    <property type="match status" value="2"/>
</dbReference>
<dbReference type="GO" id="GO:0004930">
    <property type="term" value="F:G protein-coupled receptor activity"/>
    <property type="evidence" value="ECO:0007669"/>
    <property type="project" value="UniProtKB-KW"/>
</dbReference>
<keyword evidence="7 8" id="KW-0807">Transducer</keyword>
<feature type="transmembrane region" description="Helical" evidence="10">
    <location>
        <begin position="420"/>
        <end position="443"/>
    </location>
</feature>
<comment type="similarity">
    <text evidence="8">Belongs to the G-protein coupled receptor 1 family.</text>
</comment>
<keyword evidence="3 10" id="KW-1133">Transmembrane helix</keyword>
<feature type="transmembrane region" description="Helical" evidence="10">
    <location>
        <begin position="61"/>
        <end position="83"/>
    </location>
</feature>
<feature type="compositionally biased region" description="Basic and acidic residues" evidence="9">
    <location>
        <begin position="364"/>
        <end position="380"/>
    </location>
</feature>
<proteinExistence type="inferred from homology"/>
<keyword evidence="4 8" id="KW-0297">G-protein coupled receptor</keyword>
<feature type="region of interest" description="Disordered" evidence="9">
    <location>
        <begin position="343"/>
        <end position="410"/>
    </location>
</feature>
<evidence type="ECO:0000256" key="8">
    <source>
        <dbReference type="RuleBase" id="RU000688"/>
    </source>
</evidence>
<dbReference type="RefSeq" id="XP_022306442.1">
    <property type="nucleotide sequence ID" value="XM_022450734.1"/>
</dbReference>
<feature type="compositionally biased region" description="Polar residues" evidence="9">
    <location>
        <begin position="400"/>
        <end position="409"/>
    </location>
</feature>
<dbReference type="PANTHER" id="PTHR24238">
    <property type="entry name" value="G-PROTEIN COUPLED RECEPTOR"/>
    <property type="match status" value="1"/>
</dbReference>
<dbReference type="InterPro" id="IPR000276">
    <property type="entry name" value="GPCR_Rhodpsn"/>
</dbReference>
<keyword evidence="12" id="KW-1185">Reference proteome</keyword>
<sequence length="510" mass="57589">MDGHTGGPTFTPSFVSLNGTAPSSTSTPSLGVFSLNLTLSHYQENVLQKVNDERTALLTPVIAFLSLLMVFGIIGNLLVLYVYEFRFKRSSSRAFILCLAFLDLVACVVGMPYHIYDMFHTYTYYDEISCKGLSYILGVTVVSSSIVLTIIAIDRYQKICKPFGKQISDLGTKKACFACVFVACLFSIPNITLYGNSSIEVEGENFTGVECYIKDEYEESSDSYVYIGLFFFIFITTTVALIILYSLVGIKIRKRATCIGSDSASSSVRKDRPVGKIRSCSICGASDPETSNEILSETDDSLSNIKVKTISYKKGNGETKSECKLEYENAATPIFKGVIEMEKDSSASHNSQTKSSHTPKIRKSKTDDRDKKRRMFESYKRQTMSVSDEDSEEGRGHNMSFRSSLSGKSMSKRQKRTVRITGMLFMITLIYIISYLPHLVLLILEFMDPDSFENLSPWTFTGYNFLLRSYFINNMANPIVYGFLDPKFRFEVVFLFKNCLNCKHKRIFRR</sequence>
<feature type="compositionally biased region" description="Polar residues" evidence="9">
    <location>
        <begin position="347"/>
        <end position="356"/>
    </location>
</feature>
<comment type="subcellular location">
    <subcellularLocation>
        <location evidence="1">Membrane</location>
        <topology evidence="1">Multi-pass membrane protein</topology>
    </subcellularLocation>
</comment>
<evidence type="ECO:0000313" key="12">
    <source>
        <dbReference type="Proteomes" id="UP000694844"/>
    </source>
</evidence>
<feature type="transmembrane region" description="Helical" evidence="10">
    <location>
        <begin position="95"/>
        <end position="115"/>
    </location>
</feature>
<dbReference type="Pfam" id="PF00001">
    <property type="entry name" value="7tm_1"/>
    <property type="match status" value="1"/>
</dbReference>
<keyword evidence="2 8" id="KW-0812">Transmembrane</keyword>
<reference evidence="12" key="1">
    <citation type="submission" date="2024-06" db="UniProtKB">
        <authorList>
            <consortium name="RefSeq"/>
        </authorList>
    </citation>
    <scope>NUCLEOTIDE SEQUENCE [LARGE SCALE GENOMIC DNA]</scope>
</reference>
<name>A0A8B8BSX4_CRAVI</name>
<evidence type="ECO:0000256" key="4">
    <source>
        <dbReference type="ARBA" id="ARBA00023040"/>
    </source>
</evidence>
<feature type="transmembrane region" description="Helical" evidence="10">
    <location>
        <begin position="224"/>
        <end position="247"/>
    </location>
</feature>
<gene>
    <name evidence="13" type="primary">LOC111112876</name>
</gene>
<evidence type="ECO:0000259" key="11">
    <source>
        <dbReference type="PROSITE" id="PS50262"/>
    </source>
</evidence>
<dbReference type="Proteomes" id="UP000694844">
    <property type="component" value="Chromosome 1"/>
</dbReference>
<dbReference type="GeneID" id="111112876"/>
<feature type="transmembrane region" description="Helical" evidence="10">
    <location>
        <begin position="135"/>
        <end position="154"/>
    </location>
</feature>
<evidence type="ECO:0000256" key="3">
    <source>
        <dbReference type="ARBA" id="ARBA00022989"/>
    </source>
</evidence>
<protein>
    <submittedName>
        <fullName evidence="13">Vasopressin V1b receptor-like</fullName>
    </submittedName>
</protein>
<evidence type="ECO:0000256" key="5">
    <source>
        <dbReference type="ARBA" id="ARBA00023136"/>
    </source>
</evidence>
<feature type="transmembrane region" description="Helical" evidence="10">
    <location>
        <begin position="175"/>
        <end position="195"/>
    </location>
</feature>
<feature type="transmembrane region" description="Helical" evidence="10">
    <location>
        <begin position="463"/>
        <end position="484"/>
    </location>
</feature>
<organism evidence="12 13">
    <name type="scientific">Crassostrea virginica</name>
    <name type="common">Eastern oyster</name>
    <dbReference type="NCBI Taxonomy" id="6565"/>
    <lineage>
        <taxon>Eukaryota</taxon>
        <taxon>Metazoa</taxon>
        <taxon>Spiralia</taxon>
        <taxon>Lophotrochozoa</taxon>
        <taxon>Mollusca</taxon>
        <taxon>Bivalvia</taxon>
        <taxon>Autobranchia</taxon>
        <taxon>Pteriomorphia</taxon>
        <taxon>Ostreida</taxon>
        <taxon>Ostreoidea</taxon>
        <taxon>Ostreidae</taxon>
        <taxon>Crassostrea</taxon>
    </lineage>
</organism>
<reference evidence="13" key="2">
    <citation type="submission" date="2025-08" db="UniProtKB">
        <authorList>
            <consortium name="RefSeq"/>
        </authorList>
    </citation>
    <scope>IDENTIFICATION</scope>
    <source>
        <tissue evidence="13">Whole sample</tissue>
    </source>
</reference>
<dbReference type="OrthoDB" id="6070471at2759"/>
<dbReference type="SUPFAM" id="SSF81321">
    <property type="entry name" value="Family A G protein-coupled receptor-like"/>
    <property type="match status" value="1"/>
</dbReference>
<dbReference type="InterPro" id="IPR017452">
    <property type="entry name" value="GPCR_Rhodpsn_7TM"/>
</dbReference>
<evidence type="ECO:0000256" key="7">
    <source>
        <dbReference type="ARBA" id="ARBA00023224"/>
    </source>
</evidence>
<keyword evidence="6 8" id="KW-0675">Receptor</keyword>
<evidence type="ECO:0000256" key="6">
    <source>
        <dbReference type="ARBA" id="ARBA00023170"/>
    </source>
</evidence>
<dbReference type="GO" id="GO:0016020">
    <property type="term" value="C:membrane"/>
    <property type="evidence" value="ECO:0007669"/>
    <property type="project" value="UniProtKB-SubCell"/>
</dbReference>
<dbReference type="AlphaFoldDB" id="A0A8B8BSX4"/>
<evidence type="ECO:0000256" key="2">
    <source>
        <dbReference type="ARBA" id="ARBA00022692"/>
    </source>
</evidence>
<evidence type="ECO:0000256" key="10">
    <source>
        <dbReference type="SAM" id="Phobius"/>
    </source>
</evidence>
<evidence type="ECO:0000313" key="13">
    <source>
        <dbReference type="RefSeq" id="XP_022306442.1"/>
    </source>
</evidence>
<evidence type="ECO:0000256" key="9">
    <source>
        <dbReference type="SAM" id="MobiDB-lite"/>
    </source>
</evidence>
<dbReference type="PROSITE" id="PS00237">
    <property type="entry name" value="G_PROTEIN_RECEP_F1_1"/>
    <property type="match status" value="1"/>
</dbReference>
<feature type="domain" description="G-protein coupled receptors family 1 profile" evidence="11">
    <location>
        <begin position="75"/>
        <end position="481"/>
    </location>
</feature>
<accession>A0A8B8BSX4</accession>
<dbReference type="PRINTS" id="PR00237">
    <property type="entry name" value="GPCRRHODOPSN"/>
</dbReference>
<keyword evidence="5 10" id="KW-0472">Membrane</keyword>
<dbReference type="PANTHER" id="PTHR24238:SF47">
    <property type="entry name" value="ECDYSTEROIDS_DOPAMINE RECEPTOR-RELATED"/>
    <property type="match status" value="1"/>
</dbReference>
<dbReference type="KEGG" id="cvn:111112876"/>
<evidence type="ECO:0000256" key="1">
    <source>
        <dbReference type="ARBA" id="ARBA00004141"/>
    </source>
</evidence>
<dbReference type="CDD" id="cd00637">
    <property type="entry name" value="7tm_classA_rhodopsin-like"/>
    <property type="match status" value="1"/>
</dbReference>
<dbReference type="PROSITE" id="PS50262">
    <property type="entry name" value="G_PROTEIN_RECEP_F1_2"/>
    <property type="match status" value="1"/>
</dbReference>